<feature type="compositionally biased region" description="Basic and acidic residues" evidence="2">
    <location>
        <begin position="483"/>
        <end position="496"/>
    </location>
</feature>
<dbReference type="Pfam" id="PF00855">
    <property type="entry name" value="PWWP"/>
    <property type="match status" value="1"/>
</dbReference>
<feature type="region of interest" description="Disordered" evidence="2">
    <location>
        <begin position="444"/>
        <end position="504"/>
    </location>
</feature>
<dbReference type="PROSITE" id="PS50812">
    <property type="entry name" value="PWWP"/>
    <property type="match status" value="1"/>
</dbReference>
<dbReference type="Gene3D" id="2.30.30.140">
    <property type="match status" value="1"/>
</dbReference>
<dbReference type="InterPro" id="IPR052657">
    <property type="entry name" value="PDP_family_Arabidopsis"/>
</dbReference>
<evidence type="ECO:0000259" key="3">
    <source>
        <dbReference type="PROSITE" id="PS50812"/>
    </source>
</evidence>
<feature type="compositionally biased region" description="Basic and acidic residues" evidence="2">
    <location>
        <begin position="465"/>
        <end position="476"/>
    </location>
</feature>
<dbReference type="PANTHER" id="PTHR10688:SF3">
    <property type="entry name" value="PWWP DOMAIN-CONTAINING PROTEIN 6"/>
    <property type="match status" value="1"/>
</dbReference>
<reference evidence="4 5" key="1">
    <citation type="submission" date="2024-12" db="EMBL/GenBank/DDBJ databases">
        <title>The unique morphological basis and parallel evolutionary history of personate flowers in Penstemon.</title>
        <authorList>
            <person name="Depatie T.H."/>
            <person name="Wessinger C.A."/>
        </authorList>
    </citation>
    <scope>NUCLEOTIDE SEQUENCE [LARGE SCALE GENOMIC DNA]</scope>
    <source>
        <strain evidence="4">WTNN_2</strain>
        <tissue evidence="4">Leaf</tissue>
    </source>
</reference>
<keyword evidence="1" id="KW-0175">Coiled coil</keyword>
<keyword evidence="5" id="KW-1185">Reference proteome</keyword>
<evidence type="ECO:0000256" key="1">
    <source>
        <dbReference type="SAM" id="Coils"/>
    </source>
</evidence>
<sequence>MASLEDIVAATKLLEQDSETLMGGSGSKPENNRVPEAEKIGVTVSTGGPSIIINGVFGSDNKIKDGEGSYSVSNYELLNGTNKKGSFADVGDEKVEGNIKKLENQDHGFRVGDFVWGKIKSHPWWPGQIYDLSDASEFAAKQSHEGRLLVAFFGDGSCSWCLPSQLIHFAENFAEMSMGSNSKSFLNAVQMAVDEVGRIVESEMTCSCIPNEKKGRLARSLVKNAGVREGVLMPEVDFHRLSVPEYEPFELVAKLKHFAKVVSYGSALELAVFRSWLSAFYRFKGGYELISFQESGHVEGLEDKNNQHVVDDFSVPIEVPILGPLDDDKVHHKRKQKSVAELMGQKINLKPKSQKTEKSCDVEENGGGSERVSSMGKRGRKRKMEVLESPKITTENGINAEISLNEGPLHGKPKGMEVDVSENTLGEAKEEFDIIYTPRERKKSKYLSPPYTNPTWRMGSSSSKIESEKVESDKVVDNASEQKVPDEQLERLEKSDNVAPHTFDNDKKLTFSVSDVDIPVNELLSEIEFAAVDPLCLSKKGSFDVVRSFVSALRSSTYRKLKTGKKRKSAPSQVETIGNDLTQKNAPKSKKAAEISGSKKASPSLTITFNSESPLPSKEDIIMLYSKFGSLNEKYTNIETDSNSVQIVFINDSDAEAAFRSSISESPFDFENVNYRLQRSKSRSKAPSPIKQTVEKPDDLMSNVRDISKKIEIMKAILENYHSKFTVEDELSLKDEMKCLLEKVENVSEKVETVSENVRTAMDED</sequence>
<comment type="caution">
    <text evidence="4">The sequence shown here is derived from an EMBL/GenBank/DDBJ whole genome shotgun (WGS) entry which is preliminary data.</text>
</comment>
<dbReference type="Proteomes" id="UP001634393">
    <property type="component" value="Unassembled WGS sequence"/>
</dbReference>
<dbReference type="InterPro" id="IPR000313">
    <property type="entry name" value="PWWP_dom"/>
</dbReference>
<dbReference type="EMBL" id="JBJXBP010000008">
    <property type="protein sequence ID" value="KAL3813800.1"/>
    <property type="molecule type" value="Genomic_DNA"/>
</dbReference>
<dbReference type="AlphaFoldDB" id="A0ABD3RLF9"/>
<evidence type="ECO:0000313" key="4">
    <source>
        <dbReference type="EMBL" id="KAL3813800.1"/>
    </source>
</evidence>
<protein>
    <recommendedName>
        <fullName evidence="3">PWWP domain-containing protein</fullName>
    </recommendedName>
</protein>
<feature type="coiled-coil region" evidence="1">
    <location>
        <begin position="737"/>
        <end position="764"/>
    </location>
</feature>
<organism evidence="4 5">
    <name type="scientific">Penstemon smallii</name>
    <dbReference type="NCBI Taxonomy" id="265156"/>
    <lineage>
        <taxon>Eukaryota</taxon>
        <taxon>Viridiplantae</taxon>
        <taxon>Streptophyta</taxon>
        <taxon>Embryophyta</taxon>
        <taxon>Tracheophyta</taxon>
        <taxon>Spermatophyta</taxon>
        <taxon>Magnoliopsida</taxon>
        <taxon>eudicotyledons</taxon>
        <taxon>Gunneridae</taxon>
        <taxon>Pentapetalae</taxon>
        <taxon>asterids</taxon>
        <taxon>lamiids</taxon>
        <taxon>Lamiales</taxon>
        <taxon>Plantaginaceae</taxon>
        <taxon>Cheloneae</taxon>
        <taxon>Penstemon</taxon>
    </lineage>
</organism>
<evidence type="ECO:0000256" key="2">
    <source>
        <dbReference type="SAM" id="MobiDB-lite"/>
    </source>
</evidence>
<dbReference type="SMART" id="SM00293">
    <property type="entry name" value="PWWP"/>
    <property type="match status" value="1"/>
</dbReference>
<evidence type="ECO:0000313" key="5">
    <source>
        <dbReference type="Proteomes" id="UP001634393"/>
    </source>
</evidence>
<gene>
    <name evidence="4" type="ORF">ACJIZ3_015068</name>
</gene>
<feature type="region of interest" description="Disordered" evidence="2">
    <location>
        <begin position="350"/>
        <end position="383"/>
    </location>
</feature>
<dbReference type="PANTHER" id="PTHR10688">
    <property type="entry name" value="PWWP DOMAIN-CONTAINING PROTEIN"/>
    <property type="match status" value="1"/>
</dbReference>
<proteinExistence type="predicted"/>
<dbReference type="SUPFAM" id="SSF63748">
    <property type="entry name" value="Tudor/PWWP/MBT"/>
    <property type="match status" value="1"/>
</dbReference>
<dbReference type="CDD" id="cd05162">
    <property type="entry name" value="PWWP"/>
    <property type="match status" value="1"/>
</dbReference>
<feature type="domain" description="PWWP" evidence="3">
    <location>
        <begin position="111"/>
        <end position="172"/>
    </location>
</feature>
<accession>A0ABD3RLF9</accession>
<name>A0ABD3RLF9_9LAMI</name>